<dbReference type="InterPro" id="IPR013767">
    <property type="entry name" value="PAS_fold"/>
</dbReference>
<dbReference type="PROSITE" id="PS50112">
    <property type="entry name" value="PAS"/>
    <property type="match status" value="1"/>
</dbReference>
<keyword evidence="11" id="KW-0902">Two-component regulatory system</keyword>
<keyword evidence="4" id="KW-0597">Phosphoprotein</keyword>
<dbReference type="SMART" id="SM00091">
    <property type="entry name" value="PAS"/>
    <property type="match status" value="1"/>
</dbReference>
<evidence type="ECO:0000259" key="16">
    <source>
        <dbReference type="PROSITE" id="PS50113"/>
    </source>
</evidence>
<keyword evidence="9" id="KW-0067">ATP-binding</keyword>
<dbReference type="InterPro" id="IPR036097">
    <property type="entry name" value="HisK_dim/P_sf"/>
</dbReference>
<keyword evidence="10" id="KW-0408">Iron</keyword>
<dbReference type="NCBIfam" id="TIGR00229">
    <property type="entry name" value="sensory_box"/>
    <property type="match status" value="1"/>
</dbReference>
<keyword evidence="8" id="KW-0418">Kinase</keyword>
<evidence type="ECO:0000256" key="5">
    <source>
        <dbReference type="ARBA" id="ARBA00022617"/>
    </source>
</evidence>
<dbReference type="PANTHER" id="PTHR43065:SF10">
    <property type="entry name" value="PEROXIDE STRESS-ACTIVATED HISTIDINE KINASE MAK3"/>
    <property type="match status" value="1"/>
</dbReference>
<dbReference type="Gene3D" id="1.10.287.130">
    <property type="match status" value="1"/>
</dbReference>
<gene>
    <name evidence="17" type="ORF">F7D14_21695</name>
</gene>
<sequence length="364" mass="40384">MAIDRDATFLAAVVNGALDGIVSIDESGCVLSINPAATRLFGYTPEEVIGKNVKMLMPEPYRSQHDNFVRDYLESAIEKIIGSGRQVEGQRKDGTAFPMELGIAAVRNNGDRIYVGFVHDLSERRLFEARMQELQANRLNLIENMTVGLAHELKQPLAAAAAYQSAARRILDKQDFFNKKEVCQALDNATEQVFRASQIMDNLRQFISRGETEKSLQHLNEVVRTACEFTDSAAKEYDVNTTVRLDAESDLVQINAIQIQQVVVNLKRNAIEAMHDSEKRELIVSTQVVEGDKIRTDVIDTGLGLPEFLREKLFEPFASTKPHGLGVGLSISRSIIKEHRGQLTAVSNPEGGAIFSFVLPLAEP</sequence>
<comment type="cofactor">
    <cofactor evidence="2">
        <name>heme</name>
        <dbReference type="ChEBI" id="CHEBI:30413"/>
    </cofactor>
</comment>
<geneLocation type="plasmid" evidence="17">
    <name>unnamed2</name>
</geneLocation>
<evidence type="ECO:0000313" key="17">
    <source>
        <dbReference type="EMBL" id="QGN00179.1"/>
    </source>
</evidence>
<dbReference type="EC" id="2.7.13.3" evidence="3"/>
<dbReference type="GO" id="GO:0006355">
    <property type="term" value="P:regulation of DNA-templated transcription"/>
    <property type="evidence" value="ECO:0007669"/>
    <property type="project" value="InterPro"/>
</dbReference>
<organism evidence="17 18">
    <name type="scientific">Methylocystis parvus</name>
    <dbReference type="NCBI Taxonomy" id="134"/>
    <lineage>
        <taxon>Bacteria</taxon>
        <taxon>Pseudomonadati</taxon>
        <taxon>Pseudomonadota</taxon>
        <taxon>Alphaproteobacteria</taxon>
        <taxon>Hyphomicrobiales</taxon>
        <taxon>Methylocystaceae</taxon>
        <taxon>Methylocystis</taxon>
    </lineage>
</organism>
<evidence type="ECO:0000256" key="1">
    <source>
        <dbReference type="ARBA" id="ARBA00000085"/>
    </source>
</evidence>
<name>A0A6B8MC62_9HYPH</name>
<dbReference type="AlphaFoldDB" id="A0A6B8MC62"/>
<dbReference type="InterPro" id="IPR005467">
    <property type="entry name" value="His_kinase_dom"/>
</dbReference>
<evidence type="ECO:0000313" key="18">
    <source>
        <dbReference type="Proteomes" id="UP000422569"/>
    </source>
</evidence>
<dbReference type="Gene3D" id="3.30.450.20">
    <property type="entry name" value="PAS domain"/>
    <property type="match status" value="1"/>
</dbReference>
<evidence type="ECO:0000256" key="11">
    <source>
        <dbReference type="ARBA" id="ARBA00023012"/>
    </source>
</evidence>
<dbReference type="Pfam" id="PF00989">
    <property type="entry name" value="PAS"/>
    <property type="match status" value="1"/>
</dbReference>
<comment type="function">
    <text evidence="12">Putative oxygen sensor; modulates the activity of FixJ, a transcriptional activator of nitrogen fixation fixK gene. FixL probably acts as a kinase that phosphorylates FixJ.</text>
</comment>
<dbReference type="InterPro" id="IPR000014">
    <property type="entry name" value="PAS"/>
</dbReference>
<evidence type="ECO:0000256" key="2">
    <source>
        <dbReference type="ARBA" id="ARBA00001971"/>
    </source>
</evidence>
<dbReference type="GO" id="GO:0000155">
    <property type="term" value="F:phosphorelay sensor kinase activity"/>
    <property type="evidence" value="ECO:0007669"/>
    <property type="project" value="InterPro"/>
</dbReference>
<dbReference type="SMART" id="SM00387">
    <property type="entry name" value="HATPase_c"/>
    <property type="match status" value="1"/>
</dbReference>
<keyword evidence="17" id="KW-0614">Plasmid</keyword>
<evidence type="ECO:0000256" key="7">
    <source>
        <dbReference type="ARBA" id="ARBA00022741"/>
    </source>
</evidence>
<dbReference type="InterPro" id="IPR003594">
    <property type="entry name" value="HATPase_dom"/>
</dbReference>
<dbReference type="InterPro" id="IPR004358">
    <property type="entry name" value="Sig_transdc_His_kin-like_C"/>
</dbReference>
<evidence type="ECO:0000256" key="6">
    <source>
        <dbReference type="ARBA" id="ARBA00022679"/>
    </source>
</evidence>
<dbReference type="SUPFAM" id="SSF55785">
    <property type="entry name" value="PYP-like sensor domain (PAS domain)"/>
    <property type="match status" value="1"/>
</dbReference>
<evidence type="ECO:0000256" key="4">
    <source>
        <dbReference type="ARBA" id="ARBA00022553"/>
    </source>
</evidence>
<dbReference type="Pfam" id="PF02518">
    <property type="entry name" value="HATPase_c"/>
    <property type="match status" value="1"/>
</dbReference>
<dbReference type="PANTHER" id="PTHR43065">
    <property type="entry name" value="SENSOR HISTIDINE KINASE"/>
    <property type="match status" value="1"/>
</dbReference>
<protein>
    <recommendedName>
        <fullName evidence="13">Sensor protein FixL</fullName>
        <ecNumber evidence="3">2.7.13.3</ecNumber>
    </recommendedName>
</protein>
<evidence type="ECO:0000256" key="3">
    <source>
        <dbReference type="ARBA" id="ARBA00012438"/>
    </source>
</evidence>
<dbReference type="PROSITE" id="PS50109">
    <property type="entry name" value="HIS_KIN"/>
    <property type="match status" value="1"/>
</dbReference>
<dbReference type="Proteomes" id="UP000422569">
    <property type="component" value="Plasmid unnamed2"/>
</dbReference>
<dbReference type="FunFam" id="3.30.450.20:FF:000060">
    <property type="entry name" value="Sensor protein FixL"/>
    <property type="match status" value="1"/>
</dbReference>
<dbReference type="InterPro" id="IPR000700">
    <property type="entry name" value="PAS-assoc_C"/>
</dbReference>
<reference evidence="17 18" key="1">
    <citation type="submission" date="2019-09" db="EMBL/GenBank/DDBJ databases">
        <title>Isolation and complete genome sequencing of Methylocystis species.</title>
        <authorList>
            <person name="Rumah B.L."/>
            <person name="Stead C.E."/>
            <person name="Stevens B.C."/>
            <person name="Minton N.P."/>
            <person name="Grosse-Honebrink A."/>
            <person name="Zhang Y."/>
        </authorList>
    </citation>
    <scope>NUCLEOTIDE SEQUENCE [LARGE SCALE GENOMIC DNA]</scope>
    <source>
        <strain evidence="17 18">BRCS2</strain>
        <plasmid evidence="17 18">unnamed2</plasmid>
    </source>
</reference>
<dbReference type="CDD" id="cd00130">
    <property type="entry name" value="PAS"/>
    <property type="match status" value="1"/>
</dbReference>
<keyword evidence="18" id="KW-1185">Reference proteome</keyword>
<keyword evidence="5" id="KW-0349">Heme</keyword>
<evidence type="ECO:0000256" key="12">
    <source>
        <dbReference type="ARBA" id="ARBA00059827"/>
    </source>
</evidence>
<feature type="domain" description="PAS" evidence="15">
    <location>
        <begin position="6"/>
        <end position="76"/>
    </location>
</feature>
<accession>A0A6B8MC62</accession>
<dbReference type="InterPro" id="IPR036890">
    <property type="entry name" value="HATPase_C_sf"/>
</dbReference>
<evidence type="ECO:0000259" key="14">
    <source>
        <dbReference type="PROSITE" id="PS50109"/>
    </source>
</evidence>
<feature type="domain" description="Histidine kinase" evidence="14">
    <location>
        <begin position="148"/>
        <end position="363"/>
    </location>
</feature>
<dbReference type="SUPFAM" id="SSF47384">
    <property type="entry name" value="Homodimeric domain of signal transducing histidine kinase"/>
    <property type="match status" value="1"/>
</dbReference>
<keyword evidence="7" id="KW-0547">Nucleotide-binding</keyword>
<evidence type="ECO:0000259" key="15">
    <source>
        <dbReference type="PROSITE" id="PS50112"/>
    </source>
</evidence>
<proteinExistence type="predicted"/>
<evidence type="ECO:0000256" key="13">
    <source>
        <dbReference type="ARBA" id="ARBA00070616"/>
    </source>
</evidence>
<evidence type="ECO:0000256" key="8">
    <source>
        <dbReference type="ARBA" id="ARBA00022777"/>
    </source>
</evidence>
<dbReference type="Gene3D" id="3.30.565.10">
    <property type="entry name" value="Histidine kinase-like ATPase, C-terminal domain"/>
    <property type="match status" value="1"/>
</dbReference>
<dbReference type="GO" id="GO:0005524">
    <property type="term" value="F:ATP binding"/>
    <property type="evidence" value="ECO:0007669"/>
    <property type="project" value="UniProtKB-KW"/>
</dbReference>
<dbReference type="EMBL" id="CP044333">
    <property type="protein sequence ID" value="QGN00179.1"/>
    <property type="molecule type" value="Genomic_DNA"/>
</dbReference>
<comment type="catalytic activity">
    <reaction evidence="1">
        <text>ATP + protein L-histidine = ADP + protein N-phospho-L-histidine.</text>
        <dbReference type="EC" id="2.7.13.3"/>
    </reaction>
</comment>
<evidence type="ECO:0000256" key="10">
    <source>
        <dbReference type="ARBA" id="ARBA00023004"/>
    </source>
</evidence>
<evidence type="ECO:0000256" key="9">
    <source>
        <dbReference type="ARBA" id="ARBA00022840"/>
    </source>
</evidence>
<dbReference type="PROSITE" id="PS50113">
    <property type="entry name" value="PAC"/>
    <property type="match status" value="1"/>
</dbReference>
<feature type="domain" description="PAC" evidence="16">
    <location>
        <begin position="83"/>
        <end position="133"/>
    </location>
</feature>
<keyword evidence="6" id="KW-0808">Transferase</keyword>
<dbReference type="KEGG" id="mpar:F7D14_21695"/>
<dbReference type="InterPro" id="IPR035965">
    <property type="entry name" value="PAS-like_dom_sf"/>
</dbReference>
<keyword evidence="5" id="KW-0479">Metal-binding</keyword>
<dbReference type="PRINTS" id="PR00344">
    <property type="entry name" value="BCTRLSENSOR"/>
</dbReference>
<dbReference type="SUPFAM" id="SSF55874">
    <property type="entry name" value="ATPase domain of HSP90 chaperone/DNA topoisomerase II/histidine kinase"/>
    <property type="match status" value="1"/>
</dbReference>
<dbReference type="RefSeq" id="WP_016920692.1">
    <property type="nucleotide sequence ID" value="NZ_CP044333.1"/>
</dbReference>